<evidence type="ECO:0000256" key="3">
    <source>
        <dbReference type="ARBA" id="ARBA00020620"/>
    </source>
</evidence>
<keyword evidence="7" id="KW-0863">Zinc-finger</keyword>
<keyword evidence="6" id="KW-0747">Spliceosome</keyword>
<name>A0AAW2HYC2_9NEOP</name>
<dbReference type="GO" id="GO:0008380">
    <property type="term" value="P:RNA splicing"/>
    <property type="evidence" value="ECO:0007669"/>
    <property type="project" value="UniProtKB-KW"/>
</dbReference>
<dbReference type="EMBL" id="JARGDH010000002">
    <property type="protein sequence ID" value="KAL0274832.1"/>
    <property type="molecule type" value="Genomic_DNA"/>
</dbReference>
<evidence type="ECO:0000256" key="7">
    <source>
        <dbReference type="ARBA" id="ARBA00022771"/>
    </source>
</evidence>
<feature type="region of interest" description="Disordered" evidence="11">
    <location>
        <begin position="187"/>
        <end position="222"/>
    </location>
</feature>
<evidence type="ECO:0000259" key="12">
    <source>
        <dbReference type="Pfam" id="PF15803"/>
    </source>
</evidence>
<dbReference type="InterPro" id="IPR031625">
    <property type="entry name" value="SCNM1_acidic"/>
</dbReference>
<dbReference type="GO" id="GO:0006397">
    <property type="term" value="P:mRNA processing"/>
    <property type="evidence" value="ECO:0007669"/>
    <property type="project" value="UniProtKB-KW"/>
</dbReference>
<dbReference type="GO" id="GO:0016607">
    <property type="term" value="C:nuclear speck"/>
    <property type="evidence" value="ECO:0007669"/>
    <property type="project" value="UniProtKB-SubCell"/>
</dbReference>
<evidence type="ECO:0000256" key="5">
    <source>
        <dbReference type="ARBA" id="ARBA00022723"/>
    </source>
</evidence>
<feature type="region of interest" description="Disordered" evidence="11">
    <location>
        <begin position="244"/>
        <end position="263"/>
    </location>
</feature>
<dbReference type="Pfam" id="PF15805">
    <property type="entry name" value="SCNM1_acidic"/>
    <property type="match status" value="1"/>
</dbReference>
<protein>
    <recommendedName>
        <fullName evidence="3">Sodium channel modifier 1</fullName>
    </recommendedName>
</protein>
<feature type="compositionally biased region" description="Acidic residues" evidence="11">
    <location>
        <begin position="247"/>
        <end position="256"/>
    </location>
</feature>
<dbReference type="PANTHER" id="PTHR32297:SF1">
    <property type="entry name" value="SODIUM CHANNEL MODIFIER 1"/>
    <property type="match status" value="1"/>
</dbReference>
<keyword evidence="4" id="KW-0507">mRNA processing</keyword>
<keyword evidence="10" id="KW-0539">Nucleus</keyword>
<dbReference type="GO" id="GO:0005681">
    <property type="term" value="C:spliceosomal complex"/>
    <property type="evidence" value="ECO:0007669"/>
    <property type="project" value="UniProtKB-KW"/>
</dbReference>
<evidence type="ECO:0000256" key="11">
    <source>
        <dbReference type="SAM" id="MobiDB-lite"/>
    </source>
</evidence>
<proteinExistence type="predicted"/>
<reference evidence="14" key="1">
    <citation type="journal article" date="2024" name="Gigascience">
        <title>Chromosome-level genome of the poultry shaft louse Menopon gallinae provides insight into the host-switching and adaptive evolution of parasitic lice.</title>
        <authorList>
            <person name="Xu Y."/>
            <person name="Ma L."/>
            <person name="Liu S."/>
            <person name="Liang Y."/>
            <person name="Liu Q."/>
            <person name="He Z."/>
            <person name="Tian L."/>
            <person name="Duan Y."/>
            <person name="Cai W."/>
            <person name="Li H."/>
            <person name="Song F."/>
        </authorList>
    </citation>
    <scope>NUCLEOTIDE SEQUENCE</scope>
    <source>
        <strain evidence="14">Cailab_2023a</strain>
    </source>
</reference>
<dbReference type="AlphaFoldDB" id="A0AAW2HYC2"/>
<keyword evidence="8" id="KW-0862">Zinc</keyword>
<keyword evidence="5" id="KW-0479">Metal-binding</keyword>
<dbReference type="InterPro" id="IPR031622">
    <property type="entry name" value="Znf-SCNM1"/>
</dbReference>
<feature type="domain" description="Sodium channel modifier 1 acidic C-terminal" evidence="13">
    <location>
        <begin position="217"/>
        <end position="259"/>
    </location>
</feature>
<dbReference type="GO" id="GO:0008270">
    <property type="term" value="F:zinc ion binding"/>
    <property type="evidence" value="ECO:0007669"/>
    <property type="project" value="UniProtKB-KW"/>
</dbReference>
<organism evidence="14">
    <name type="scientific">Menopon gallinae</name>
    <name type="common">poultry shaft louse</name>
    <dbReference type="NCBI Taxonomy" id="328185"/>
    <lineage>
        <taxon>Eukaryota</taxon>
        <taxon>Metazoa</taxon>
        <taxon>Ecdysozoa</taxon>
        <taxon>Arthropoda</taxon>
        <taxon>Hexapoda</taxon>
        <taxon>Insecta</taxon>
        <taxon>Pterygota</taxon>
        <taxon>Neoptera</taxon>
        <taxon>Paraneoptera</taxon>
        <taxon>Psocodea</taxon>
        <taxon>Troctomorpha</taxon>
        <taxon>Phthiraptera</taxon>
        <taxon>Amblycera</taxon>
        <taxon>Menoponidae</taxon>
        <taxon>Menopon</taxon>
    </lineage>
</organism>
<evidence type="ECO:0000313" key="14">
    <source>
        <dbReference type="EMBL" id="KAL0274832.1"/>
    </source>
</evidence>
<comment type="subcellular location">
    <subcellularLocation>
        <location evidence="1">Nucleus speckle</location>
    </subcellularLocation>
    <subcellularLocation>
        <location evidence="2">Nucleus</location>
        <location evidence="2">Nucleoplasm</location>
    </subcellularLocation>
</comment>
<evidence type="ECO:0000256" key="4">
    <source>
        <dbReference type="ARBA" id="ARBA00022664"/>
    </source>
</evidence>
<keyword evidence="9" id="KW-0508">mRNA splicing</keyword>
<evidence type="ECO:0000256" key="2">
    <source>
        <dbReference type="ARBA" id="ARBA00004642"/>
    </source>
</evidence>
<sequence length="263" mass="30226">MSFKREGNDPGLLKNLQHRRVSEILGDFIPDDEALLLSNGRLTCTICPKRPIFDTIQMLSLHRKGKNHLYELSWHLQRKRDVEYKKCKQIQKQFLKTGRLSVPIMETKESSPLAYIARSLSQSKKGFNKFNRDRKFVLDIPETCKIKSNISAPVIIEQSANSQVRHYLKSLSRKRPLEKAVNTLRASYGCRHQGQNREKTEGKPEQSRTVQSQGSSSSGKANEAQLKIFESGWIKDAEGNWVKDPEVEFDSDEDEPPTFRHSL</sequence>
<accession>A0AAW2HYC2</accession>
<comment type="caution">
    <text evidence="14">The sequence shown here is derived from an EMBL/GenBank/DDBJ whole genome shotgun (WGS) entry which is preliminary data.</text>
</comment>
<feature type="domain" description="Sodium channel modifier 1 zinc-finger" evidence="12">
    <location>
        <begin position="44"/>
        <end position="69"/>
    </location>
</feature>
<evidence type="ECO:0000256" key="9">
    <source>
        <dbReference type="ARBA" id="ARBA00023187"/>
    </source>
</evidence>
<evidence type="ECO:0000256" key="8">
    <source>
        <dbReference type="ARBA" id="ARBA00022833"/>
    </source>
</evidence>
<evidence type="ECO:0000256" key="10">
    <source>
        <dbReference type="ARBA" id="ARBA00023242"/>
    </source>
</evidence>
<gene>
    <name evidence="14" type="ORF">PYX00_002861</name>
</gene>
<dbReference type="Pfam" id="PF15803">
    <property type="entry name" value="zf-SCNM1"/>
    <property type="match status" value="1"/>
</dbReference>
<dbReference type="PANTHER" id="PTHR32297">
    <property type="entry name" value="SODIUM CHANNEL MODIFIER 1"/>
    <property type="match status" value="1"/>
</dbReference>
<evidence type="ECO:0000259" key="13">
    <source>
        <dbReference type="Pfam" id="PF15805"/>
    </source>
</evidence>
<dbReference type="InterPro" id="IPR033570">
    <property type="entry name" value="SCNM1"/>
</dbReference>
<evidence type="ECO:0000256" key="6">
    <source>
        <dbReference type="ARBA" id="ARBA00022728"/>
    </source>
</evidence>
<feature type="compositionally biased region" description="Basic and acidic residues" evidence="11">
    <location>
        <begin position="195"/>
        <end position="206"/>
    </location>
</feature>
<evidence type="ECO:0000256" key="1">
    <source>
        <dbReference type="ARBA" id="ARBA00004324"/>
    </source>
</evidence>